<evidence type="ECO:0000256" key="1">
    <source>
        <dbReference type="SAM" id="MobiDB-lite"/>
    </source>
</evidence>
<gene>
    <name evidence="2" type="ORF">C2845_PM05G33920</name>
</gene>
<protein>
    <submittedName>
        <fullName evidence="2">Uncharacterized protein</fullName>
    </submittedName>
</protein>
<dbReference type="EMBL" id="PQIB02000003">
    <property type="protein sequence ID" value="RLN30370.1"/>
    <property type="molecule type" value="Genomic_DNA"/>
</dbReference>
<feature type="region of interest" description="Disordered" evidence="1">
    <location>
        <begin position="44"/>
        <end position="67"/>
    </location>
</feature>
<evidence type="ECO:0000313" key="2">
    <source>
        <dbReference type="EMBL" id="RLN30370.1"/>
    </source>
</evidence>
<sequence length="67" mass="6940">MVERSWSCISCGHAAWRGAIYCIAYLHAEQSEGKNGANHRALHLAMGGGADDGSEHSATSGSAAHEG</sequence>
<keyword evidence="3" id="KW-1185">Reference proteome</keyword>
<evidence type="ECO:0000313" key="3">
    <source>
        <dbReference type="Proteomes" id="UP000275267"/>
    </source>
</evidence>
<dbReference type="AlphaFoldDB" id="A0A3L6T0X0"/>
<proteinExistence type="predicted"/>
<accession>A0A3L6T0X0</accession>
<feature type="compositionally biased region" description="Polar residues" evidence="1">
    <location>
        <begin position="56"/>
        <end position="67"/>
    </location>
</feature>
<organism evidence="2 3">
    <name type="scientific">Panicum miliaceum</name>
    <name type="common">Proso millet</name>
    <name type="synonym">Broomcorn millet</name>
    <dbReference type="NCBI Taxonomy" id="4540"/>
    <lineage>
        <taxon>Eukaryota</taxon>
        <taxon>Viridiplantae</taxon>
        <taxon>Streptophyta</taxon>
        <taxon>Embryophyta</taxon>
        <taxon>Tracheophyta</taxon>
        <taxon>Spermatophyta</taxon>
        <taxon>Magnoliopsida</taxon>
        <taxon>Liliopsida</taxon>
        <taxon>Poales</taxon>
        <taxon>Poaceae</taxon>
        <taxon>PACMAD clade</taxon>
        <taxon>Panicoideae</taxon>
        <taxon>Panicodae</taxon>
        <taxon>Paniceae</taxon>
        <taxon>Panicinae</taxon>
        <taxon>Panicum</taxon>
        <taxon>Panicum sect. Panicum</taxon>
    </lineage>
</organism>
<reference evidence="3" key="1">
    <citation type="journal article" date="2019" name="Nat. Commun.">
        <title>The genome of broomcorn millet.</title>
        <authorList>
            <person name="Zou C."/>
            <person name="Miki D."/>
            <person name="Li D."/>
            <person name="Tang Q."/>
            <person name="Xiao L."/>
            <person name="Rajput S."/>
            <person name="Deng P."/>
            <person name="Jia W."/>
            <person name="Huang R."/>
            <person name="Zhang M."/>
            <person name="Sun Y."/>
            <person name="Hu J."/>
            <person name="Fu X."/>
            <person name="Schnable P.S."/>
            <person name="Li F."/>
            <person name="Zhang H."/>
            <person name="Feng B."/>
            <person name="Zhu X."/>
            <person name="Liu R."/>
            <person name="Schnable J.C."/>
            <person name="Zhu J.-K."/>
            <person name="Zhang H."/>
        </authorList>
    </citation>
    <scope>NUCLEOTIDE SEQUENCE [LARGE SCALE GENOMIC DNA]</scope>
</reference>
<dbReference type="Proteomes" id="UP000275267">
    <property type="component" value="Unassembled WGS sequence"/>
</dbReference>
<comment type="caution">
    <text evidence="2">The sequence shown here is derived from an EMBL/GenBank/DDBJ whole genome shotgun (WGS) entry which is preliminary data.</text>
</comment>
<name>A0A3L6T0X0_PANMI</name>